<dbReference type="EMBL" id="CP029397">
    <property type="protein sequence ID" value="AWL28675.1"/>
    <property type="molecule type" value="Genomic_DNA"/>
</dbReference>
<organism evidence="1 2">
    <name type="scientific">Acinetobacter defluvii</name>
    <dbReference type="NCBI Taxonomy" id="1871111"/>
    <lineage>
        <taxon>Bacteria</taxon>
        <taxon>Pseudomonadati</taxon>
        <taxon>Pseudomonadota</taxon>
        <taxon>Gammaproteobacteria</taxon>
        <taxon>Moraxellales</taxon>
        <taxon>Moraxellaceae</taxon>
        <taxon>Acinetobacter</taxon>
    </lineage>
</organism>
<dbReference type="KEGG" id="adv:DJ533_08905"/>
<keyword evidence="2" id="KW-1185">Reference proteome</keyword>
<accession>A0A2S2FCZ6</accession>
<dbReference type="RefSeq" id="WP_065992203.1">
    <property type="nucleotide sequence ID" value="NZ_CP029397.2"/>
</dbReference>
<name>A0A2S2FCZ6_9GAMM</name>
<dbReference type="Proteomes" id="UP000245977">
    <property type="component" value="Chromosome"/>
</dbReference>
<dbReference type="STRING" id="1871111.GCA_001704615_00211"/>
<evidence type="ECO:0000313" key="1">
    <source>
        <dbReference type="EMBL" id="AWL28675.1"/>
    </source>
</evidence>
<dbReference type="OrthoDB" id="6705327at2"/>
<dbReference type="AlphaFoldDB" id="A0A2S2FCZ6"/>
<proteinExistence type="predicted"/>
<evidence type="ECO:0000313" key="2">
    <source>
        <dbReference type="Proteomes" id="UP000245977"/>
    </source>
</evidence>
<protein>
    <submittedName>
        <fullName evidence="1">Uncharacterized protein</fullName>
    </submittedName>
</protein>
<gene>
    <name evidence="1" type="ORF">DJ533_08905</name>
</gene>
<sequence length="156" mass="18429">MKFTTFLFGSSLFITSLFNITQATELDDYLVQQKIIDANYKIKNTKRLANVLSYLSDEDSRTLPLQIDQNTLIEKLRLYPNYIEIQGIITSPDFKQFTQSMPPQDVNKLFTDNLIRNCNHLFEHQFQRVNPYEVRMKLSTDEKQYALKLQNTQCQF</sequence>
<reference evidence="1" key="1">
    <citation type="submission" date="2019-08" db="EMBL/GenBank/DDBJ databases">
        <title>The complete genome of Acinetobacter defluvii strain WCHAD010030.</title>
        <authorList>
            <person name="Hu Y."/>
            <person name="Qin J."/>
            <person name="Feng Y."/>
            <person name="Zong Z."/>
        </authorList>
    </citation>
    <scope>NUCLEOTIDE SEQUENCE</scope>
    <source>
        <strain evidence="1">WCHA30</strain>
    </source>
</reference>